<organism evidence="2">
    <name type="scientific">marine metagenome</name>
    <dbReference type="NCBI Taxonomy" id="408172"/>
    <lineage>
        <taxon>unclassified sequences</taxon>
        <taxon>metagenomes</taxon>
        <taxon>ecological metagenomes</taxon>
    </lineage>
</organism>
<feature type="transmembrane region" description="Helical" evidence="1">
    <location>
        <begin position="47"/>
        <end position="71"/>
    </location>
</feature>
<keyword evidence="1" id="KW-0812">Transmembrane</keyword>
<evidence type="ECO:0000313" key="2">
    <source>
        <dbReference type="EMBL" id="SVC13878.1"/>
    </source>
</evidence>
<proteinExistence type="predicted"/>
<protein>
    <submittedName>
        <fullName evidence="2">Uncharacterized protein</fullName>
    </submittedName>
</protein>
<keyword evidence="1" id="KW-1133">Transmembrane helix</keyword>
<feature type="non-terminal residue" evidence="2">
    <location>
        <position position="133"/>
    </location>
</feature>
<keyword evidence="1" id="KW-0472">Membrane</keyword>
<accession>A0A382JPX8</accession>
<name>A0A382JPX8_9ZZZZ</name>
<evidence type="ECO:0000256" key="1">
    <source>
        <dbReference type="SAM" id="Phobius"/>
    </source>
</evidence>
<dbReference type="EMBL" id="UINC01075567">
    <property type="protein sequence ID" value="SVC13878.1"/>
    <property type="molecule type" value="Genomic_DNA"/>
</dbReference>
<reference evidence="2" key="1">
    <citation type="submission" date="2018-05" db="EMBL/GenBank/DDBJ databases">
        <authorList>
            <person name="Lanie J.A."/>
            <person name="Ng W.-L."/>
            <person name="Kazmierczak K.M."/>
            <person name="Andrzejewski T.M."/>
            <person name="Davidsen T.M."/>
            <person name="Wayne K.J."/>
            <person name="Tettelin H."/>
            <person name="Glass J.I."/>
            <person name="Rusch D."/>
            <person name="Podicherti R."/>
            <person name="Tsui H.-C.T."/>
            <person name="Winkler M.E."/>
        </authorList>
    </citation>
    <scope>NUCLEOTIDE SEQUENCE</scope>
</reference>
<feature type="transmembrane region" description="Helical" evidence="1">
    <location>
        <begin position="111"/>
        <end position="128"/>
    </location>
</feature>
<dbReference type="AlphaFoldDB" id="A0A382JPX8"/>
<feature type="transmembrane region" description="Helical" evidence="1">
    <location>
        <begin position="6"/>
        <end position="35"/>
    </location>
</feature>
<gene>
    <name evidence="2" type="ORF">METZ01_LOCUS266732</name>
</gene>
<feature type="transmembrane region" description="Helical" evidence="1">
    <location>
        <begin position="77"/>
        <end position="99"/>
    </location>
</feature>
<sequence length="133" mass="15133">MGLGVILAPIINIFPFGVNITISDCLFFAAIYILMAKYFVTSSSKKIYCPIQINIAFGFIFFGYMLASFFVQDVGGFYFGIVQYLFVIVILPWIMFIVIDSKEKLITIIHYYLFGVFIINLLNLGLYFELIAG</sequence>